<dbReference type="EMBL" id="QJKJ01015842">
    <property type="protein sequence ID" value="RDX61880.1"/>
    <property type="molecule type" value="Genomic_DNA"/>
</dbReference>
<proteinExistence type="predicted"/>
<evidence type="ECO:0008006" key="4">
    <source>
        <dbReference type="Google" id="ProtNLM"/>
    </source>
</evidence>
<comment type="caution">
    <text evidence="2">The sequence shown here is derived from an EMBL/GenBank/DDBJ whole genome shotgun (WGS) entry which is preliminary data.</text>
</comment>
<dbReference type="Gene3D" id="2.40.70.10">
    <property type="entry name" value="Acid Proteases"/>
    <property type="match status" value="1"/>
</dbReference>
<dbReference type="AlphaFoldDB" id="A0A371E784"/>
<dbReference type="PANTHER" id="PTHR33067">
    <property type="entry name" value="RNA-DIRECTED DNA POLYMERASE-RELATED"/>
    <property type="match status" value="1"/>
</dbReference>
<dbReference type="InterPro" id="IPR021109">
    <property type="entry name" value="Peptidase_aspartic_dom_sf"/>
</dbReference>
<dbReference type="OrthoDB" id="778454at2759"/>
<gene>
    <name evidence="2" type="ORF">CR513_59843</name>
</gene>
<organism evidence="2 3">
    <name type="scientific">Mucuna pruriens</name>
    <name type="common">Velvet bean</name>
    <name type="synonym">Dolichos pruriens</name>
    <dbReference type="NCBI Taxonomy" id="157652"/>
    <lineage>
        <taxon>Eukaryota</taxon>
        <taxon>Viridiplantae</taxon>
        <taxon>Streptophyta</taxon>
        <taxon>Embryophyta</taxon>
        <taxon>Tracheophyta</taxon>
        <taxon>Spermatophyta</taxon>
        <taxon>Magnoliopsida</taxon>
        <taxon>eudicotyledons</taxon>
        <taxon>Gunneridae</taxon>
        <taxon>Pentapetalae</taxon>
        <taxon>rosids</taxon>
        <taxon>fabids</taxon>
        <taxon>Fabales</taxon>
        <taxon>Fabaceae</taxon>
        <taxon>Papilionoideae</taxon>
        <taxon>50 kb inversion clade</taxon>
        <taxon>NPAAA clade</taxon>
        <taxon>indigoferoid/millettioid clade</taxon>
        <taxon>Phaseoleae</taxon>
        <taxon>Mucuna</taxon>
    </lineage>
</organism>
<sequence length="376" mass="41316">MVNKVGAISNLRLENQLTKLTSLVRQFAIGQHQPVIAARVCGICTFMEHPTDMCPALQETESDHLESVGSIGIPTATVPTAATIESATTRQLTIFRGPDKAVGYKKPGVLANYELEQHAISTTFKCHNPRPQNASGLASEHYESSTIGWVRKPSFTNNSKSDRECKELPQTAPQQKPRPTDVEFEPEVDSPFPKPVGSLPLSFPNQTLSARKSEIDEDLLKMFRKIPKYAKFLKELCVHKRGKMKRKGGVELNGIVSALTKNKAAAGSHQNLPKKSQDPKIFFVPCTIGECTFADAMLDLGASINVMSTPVYKSLNFGALEPTRMIIQLANRSIVQPLGVIEDVLVQVNELIFPADLYVLDMEDETSRKGSTLILG</sequence>
<name>A0A371E784_MUCPR</name>
<evidence type="ECO:0000256" key="1">
    <source>
        <dbReference type="SAM" id="MobiDB-lite"/>
    </source>
</evidence>
<evidence type="ECO:0000313" key="3">
    <source>
        <dbReference type="Proteomes" id="UP000257109"/>
    </source>
</evidence>
<dbReference type="PANTHER" id="PTHR33067:SF9">
    <property type="entry name" value="RNA-DIRECTED DNA POLYMERASE"/>
    <property type="match status" value="1"/>
</dbReference>
<feature type="non-terminal residue" evidence="2">
    <location>
        <position position="1"/>
    </location>
</feature>
<dbReference type="Proteomes" id="UP000257109">
    <property type="component" value="Unassembled WGS sequence"/>
</dbReference>
<feature type="region of interest" description="Disordered" evidence="1">
    <location>
        <begin position="151"/>
        <end position="188"/>
    </location>
</feature>
<evidence type="ECO:0000313" key="2">
    <source>
        <dbReference type="EMBL" id="RDX61880.1"/>
    </source>
</evidence>
<dbReference type="CDD" id="cd00303">
    <property type="entry name" value="retropepsin_like"/>
    <property type="match status" value="1"/>
</dbReference>
<keyword evidence="3" id="KW-1185">Reference proteome</keyword>
<reference evidence="2" key="1">
    <citation type="submission" date="2018-05" db="EMBL/GenBank/DDBJ databases">
        <title>Draft genome of Mucuna pruriens seed.</title>
        <authorList>
            <person name="Nnadi N.E."/>
            <person name="Vos R."/>
            <person name="Hasami M.H."/>
            <person name="Devisetty U.K."/>
            <person name="Aguiy J.C."/>
        </authorList>
    </citation>
    <scope>NUCLEOTIDE SEQUENCE [LARGE SCALE GENOMIC DNA]</scope>
    <source>
        <strain evidence="2">JCA_2017</strain>
    </source>
</reference>
<accession>A0A371E784</accession>
<protein>
    <recommendedName>
        <fullName evidence="4">Retropepsins domain-containing protein</fullName>
    </recommendedName>
</protein>